<feature type="domain" description="HTH marR-type" evidence="4">
    <location>
        <begin position="45"/>
        <end position="178"/>
    </location>
</feature>
<dbReference type="Gene3D" id="1.10.10.10">
    <property type="entry name" value="Winged helix-like DNA-binding domain superfamily/Winged helix DNA-binding domain"/>
    <property type="match status" value="1"/>
</dbReference>
<dbReference type="InterPro" id="IPR000835">
    <property type="entry name" value="HTH_MarR-typ"/>
</dbReference>
<dbReference type="EMBL" id="BJON01000011">
    <property type="protein sequence ID" value="GED69227.1"/>
    <property type="molecule type" value="Genomic_DNA"/>
</dbReference>
<dbReference type="Proteomes" id="UP000319578">
    <property type="component" value="Unassembled WGS sequence"/>
</dbReference>
<evidence type="ECO:0000256" key="2">
    <source>
        <dbReference type="ARBA" id="ARBA00023125"/>
    </source>
</evidence>
<evidence type="ECO:0000313" key="5">
    <source>
        <dbReference type="EMBL" id="GED69227.1"/>
    </source>
</evidence>
<evidence type="ECO:0000313" key="6">
    <source>
        <dbReference type="Proteomes" id="UP000319578"/>
    </source>
</evidence>
<dbReference type="PROSITE" id="PS01117">
    <property type="entry name" value="HTH_MARR_1"/>
    <property type="match status" value="1"/>
</dbReference>
<evidence type="ECO:0000256" key="3">
    <source>
        <dbReference type="ARBA" id="ARBA00023163"/>
    </source>
</evidence>
<protein>
    <submittedName>
        <fullName evidence="5">HTH-type transcriptional regulator YetL</fullName>
    </submittedName>
</protein>
<proteinExistence type="predicted"/>
<organism evidence="5 6">
    <name type="scientific">Brevibacillus reuszeri</name>
    <dbReference type="NCBI Taxonomy" id="54915"/>
    <lineage>
        <taxon>Bacteria</taxon>
        <taxon>Bacillati</taxon>
        <taxon>Bacillota</taxon>
        <taxon>Bacilli</taxon>
        <taxon>Bacillales</taxon>
        <taxon>Paenibacillaceae</taxon>
        <taxon>Brevibacillus</taxon>
    </lineage>
</organism>
<comment type="caution">
    <text evidence="5">The sequence shown here is derived from an EMBL/GenBank/DDBJ whole genome shotgun (WGS) entry which is preliminary data.</text>
</comment>
<gene>
    <name evidence="5" type="primary">yetL_1</name>
    <name evidence="5" type="ORF">BRE01_29290</name>
</gene>
<keyword evidence="3" id="KW-0804">Transcription</keyword>
<dbReference type="PROSITE" id="PS50995">
    <property type="entry name" value="HTH_MARR_2"/>
    <property type="match status" value="1"/>
</dbReference>
<evidence type="ECO:0000256" key="1">
    <source>
        <dbReference type="ARBA" id="ARBA00023015"/>
    </source>
</evidence>
<dbReference type="SMART" id="SM00347">
    <property type="entry name" value="HTH_MARR"/>
    <property type="match status" value="1"/>
</dbReference>
<dbReference type="PANTHER" id="PTHR42756:SF1">
    <property type="entry name" value="TRANSCRIPTIONAL REPRESSOR OF EMRAB OPERON"/>
    <property type="match status" value="1"/>
</dbReference>
<dbReference type="PANTHER" id="PTHR42756">
    <property type="entry name" value="TRANSCRIPTIONAL REGULATOR, MARR"/>
    <property type="match status" value="1"/>
</dbReference>
<accession>A0ABQ0TN10</accession>
<dbReference type="InterPro" id="IPR036388">
    <property type="entry name" value="WH-like_DNA-bd_sf"/>
</dbReference>
<keyword evidence="1" id="KW-0805">Transcription regulation</keyword>
<sequence>MKVVRIHTIFMTKDPTKPNEMEAIPSLLQSKRQIDLYQLDVDAQAVLVAARLMEAGAKLGHAAEVHFSRFGLSTGRYRLLADLEDNDGEALPSQLADHLGVTRATVTGLIDTLERDGLVTRRASSKDGRQKSVVLTEAGAKKLREMAPEHFTRLEAMVSLLTTQERSVFLDLLGRVTKGISALTDDME</sequence>
<dbReference type="InterPro" id="IPR023187">
    <property type="entry name" value="Tscrpt_reg_MarR-type_CS"/>
</dbReference>
<dbReference type="SUPFAM" id="SSF46785">
    <property type="entry name" value="Winged helix' DNA-binding domain"/>
    <property type="match status" value="1"/>
</dbReference>
<keyword evidence="6" id="KW-1185">Reference proteome</keyword>
<evidence type="ECO:0000259" key="4">
    <source>
        <dbReference type="PROSITE" id="PS50995"/>
    </source>
</evidence>
<name>A0ABQ0TN10_9BACL</name>
<dbReference type="PRINTS" id="PR00598">
    <property type="entry name" value="HTHMARR"/>
</dbReference>
<keyword evidence="2" id="KW-0238">DNA-binding</keyword>
<dbReference type="Pfam" id="PF12802">
    <property type="entry name" value="MarR_2"/>
    <property type="match status" value="1"/>
</dbReference>
<reference evidence="5 6" key="1">
    <citation type="submission" date="2019-06" db="EMBL/GenBank/DDBJ databases">
        <title>Whole genome shotgun sequence of Brevibacillus reuszeri NBRC 15719.</title>
        <authorList>
            <person name="Hosoyama A."/>
            <person name="Uohara A."/>
            <person name="Ohji S."/>
            <person name="Ichikawa N."/>
        </authorList>
    </citation>
    <scope>NUCLEOTIDE SEQUENCE [LARGE SCALE GENOMIC DNA]</scope>
    <source>
        <strain evidence="5 6">NBRC 15719</strain>
    </source>
</reference>
<dbReference type="InterPro" id="IPR036390">
    <property type="entry name" value="WH_DNA-bd_sf"/>
</dbReference>